<comment type="caution">
    <text evidence="1">The sequence shown here is derived from an EMBL/GenBank/DDBJ whole genome shotgun (WGS) entry which is preliminary data.</text>
</comment>
<accession>A0ABD3TR85</accession>
<dbReference type="Proteomes" id="UP001634393">
    <property type="component" value="Unassembled WGS sequence"/>
</dbReference>
<proteinExistence type="predicted"/>
<evidence type="ECO:0000313" key="2">
    <source>
        <dbReference type="Proteomes" id="UP001634393"/>
    </source>
</evidence>
<evidence type="ECO:0000313" key="1">
    <source>
        <dbReference type="EMBL" id="KAL3838765.1"/>
    </source>
</evidence>
<dbReference type="EMBL" id="JBJXBP010000003">
    <property type="protein sequence ID" value="KAL3838765.1"/>
    <property type="molecule type" value="Genomic_DNA"/>
</dbReference>
<gene>
    <name evidence="1" type="ORF">ACJIZ3_023356</name>
</gene>
<protein>
    <submittedName>
        <fullName evidence="1">Uncharacterized protein</fullName>
    </submittedName>
</protein>
<sequence length="116" mass="13844">MGRWWVLLVVEECWYWIDTFVHTILQQIKSVAGEVVALVLCHHRKSIENVFSYEFERLNTYVAYINVLDFLDGTQEYSLKKKILTMAKDKDILNLKNVRHLIFHQYVEFLEKYGAS</sequence>
<reference evidence="1 2" key="1">
    <citation type="submission" date="2024-12" db="EMBL/GenBank/DDBJ databases">
        <title>The unique morphological basis and parallel evolutionary history of personate flowers in Penstemon.</title>
        <authorList>
            <person name="Depatie T.H."/>
            <person name="Wessinger C.A."/>
        </authorList>
    </citation>
    <scope>NUCLEOTIDE SEQUENCE [LARGE SCALE GENOMIC DNA]</scope>
    <source>
        <strain evidence="1">WTNN_2</strain>
        <tissue evidence="1">Leaf</tissue>
    </source>
</reference>
<dbReference type="AlphaFoldDB" id="A0ABD3TR85"/>
<organism evidence="1 2">
    <name type="scientific">Penstemon smallii</name>
    <dbReference type="NCBI Taxonomy" id="265156"/>
    <lineage>
        <taxon>Eukaryota</taxon>
        <taxon>Viridiplantae</taxon>
        <taxon>Streptophyta</taxon>
        <taxon>Embryophyta</taxon>
        <taxon>Tracheophyta</taxon>
        <taxon>Spermatophyta</taxon>
        <taxon>Magnoliopsida</taxon>
        <taxon>eudicotyledons</taxon>
        <taxon>Gunneridae</taxon>
        <taxon>Pentapetalae</taxon>
        <taxon>asterids</taxon>
        <taxon>lamiids</taxon>
        <taxon>Lamiales</taxon>
        <taxon>Plantaginaceae</taxon>
        <taxon>Cheloneae</taxon>
        <taxon>Penstemon</taxon>
    </lineage>
</organism>
<keyword evidence="2" id="KW-1185">Reference proteome</keyword>
<name>A0ABD3TR85_9LAMI</name>